<feature type="domain" description="EVE" evidence="2">
    <location>
        <begin position="4"/>
        <end position="135"/>
    </location>
</feature>
<dbReference type="InterPro" id="IPR015947">
    <property type="entry name" value="PUA-like_sf"/>
</dbReference>
<evidence type="ECO:0000313" key="3">
    <source>
        <dbReference type="EMBL" id="GGX63057.1"/>
    </source>
</evidence>
<dbReference type="HAMAP" id="MF_00771">
    <property type="entry name" value="UPF0310"/>
    <property type="match status" value="1"/>
</dbReference>
<dbReference type="Proteomes" id="UP000626148">
    <property type="component" value="Unassembled WGS sequence"/>
</dbReference>
<sequence>MATRYWIVVASRDHAKTGESGGFVQACHGKKGPVGRMRAGDWVVMYSPKVHFNGRDACQAFTAIGQAMDDRVYPYDMGNGFVPYRRNVDFKPCRDLPIRPLIDDLGFIRNKRHWGAAFRYGLLEIPEADFRLIADRMLDRAADQSSG</sequence>
<dbReference type="Gene3D" id="3.10.590.10">
    <property type="entry name" value="ph1033 like domains"/>
    <property type="match status" value="1"/>
</dbReference>
<comment type="similarity">
    <text evidence="1">Belongs to the UPF0310 family.</text>
</comment>
<dbReference type="AlphaFoldDB" id="A0A918KJ30"/>
<reference evidence="3" key="2">
    <citation type="submission" date="2020-09" db="EMBL/GenBank/DDBJ databases">
        <authorList>
            <person name="Sun Q."/>
            <person name="Kim S."/>
        </authorList>
    </citation>
    <scope>NUCLEOTIDE SEQUENCE</scope>
    <source>
        <strain evidence="3">KCTC 22169</strain>
    </source>
</reference>
<dbReference type="SUPFAM" id="SSF88697">
    <property type="entry name" value="PUA domain-like"/>
    <property type="match status" value="1"/>
</dbReference>
<evidence type="ECO:0000256" key="1">
    <source>
        <dbReference type="HAMAP-Rule" id="MF_00771"/>
    </source>
</evidence>
<gene>
    <name evidence="3" type="ORF">GCM10007392_33690</name>
</gene>
<dbReference type="CDD" id="cd21132">
    <property type="entry name" value="EVE-like"/>
    <property type="match status" value="1"/>
</dbReference>
<comment type="caution">
    <text evidence="3">The sequence shown here is derived from an EMBL/GenBank/DDBJ whole genome shotgun (WGS) entry which is preliminary data.</text>
</comment>
<dbReference type="Pfam" id="PF01878">
    <property type="entry name" value="EVE"/>
    <property type="match status" value="1"/>
</dbReference>
<keyword evidence="4" id="KW-1185">Reference proteome</keyword>
<evidence type="ECO:0000259" key="2">
    <source>
        <dbReference type="Pfam" id="PF01878"/>
    </source>
</evidence>
<protein>
    <recommendedName>
        <fullName evidence="1">UPF0310 protein GCM10007392_33690</fullName>
    </recommendedName>
</protein>
<dbReference type="InterPro" id="IPR022996">
    <property type="entry name" value="UPF0310"/>
</dbReference>
<evidence type="ECO:0000313" key="4">
    <source>
        <dbReference type="Proteomes" id="UP000626148"/>
    </source>
</evidence>
<accession>A0A918KJ30</accession>
<proteinExistence type="inferred from homology"/>
<name>A0A918KJ30_9GAMM</name>
<dbReference type="RefSeq" id="WP_189610807.1">
    <property type="nucleotide sequence ID" value="NZ_BMXR01000008.1"/>
</dbReference>
<organism evidence="3 4">
    <name type="scientific">Saccharospirillum salsuginis</name>
    <dbReference type="NCBI Taxonomy" id="418750"/>
    <lineage>
        <taxon>Bacteria</taxon>
        <taxon>Pseudomonadati</taxon>
        <taxon>Pseudomonadota</taxon>
        <taxon>Gammaproteobacteria</taxon>
        <taxon>Oceanospirillales</taxon>
        <taxon>Saccharospirillaceae</taxon>
        <taxon>Saccharospirillum</taxon>
    </lineage>
</organism>
<dbReference type="InterPro" id="IPR002740">
    <property type="entry name" value="EVE_domain"/>
</dbReference>
<dbReference type="EMBL" id="BMXR01000008">
    <property type="protein sequence ID" value="GGX63057.1"/>
    <property type="molecule type" value="Genomic_DNA"/>
</dbReference>
<reference evidence="3" key="1">
    <citation type="journal article" date="2014" name="Int. J. Syst. Evol. Microbiol.">
        <title>Complete genome sequence of Corynebacterium casei LMG S-19264T (=DSM 44701T), isolated from a smear-ripened cheese.</title>
        <authorList>
            <consortium name="US DOE Joint Genome Institute (JGI-PGF)"/>
            <person name="Walter F."/>
            <person name="Albersmeier A."/>
            <person name="Kalinowski J."/>
            <person name="Ruckert C."/>
        </authorList>
    </citation>
    <scope>NUCLEOTIDE SEQUENCE</scope>
    <source>
        <strain evidence="3">KCTC 22169</strain>
    </source>
</reference>
<dbReference type="NCBIfam" id="NF002616">
    <property type="entry name" value="PRK02268.1-2"/>
    <property type="match status" value="1"/>
</dbReference>